<evidence type="ECO:0000313" key="4">
    <source>
        <dbReference type="Proteomes" id="UP001184614"/>
    </source>
</evidence>
<proteinExistence type="predicted"/>
<evidence type="ECO:0000259" key="2">
    <source>
        <dbReference type="Pfam" id="PF04773"/>
    </source>
</evidence>
<organism evidence="3 4">
    <name type="scientific">Brucella pseudogrignonensis</name>
    <dbReference type="NCBI Taxonomy" id="419475"/>
    <lineage>
        <taxon>Bacteria</taxon>
        <taxon>Pseudomonadati</taxon>
        <taxon>Pseudomonadota</taxon>
        <taxon>Alphaproteobacteria</taxon>
        <taxon>Hyphomicrobiales</taxon>
        <taxon>Brucellaceae</taxon>
        <taxon>Brucella/Ochrobactrum group</taxon>
        <taxon>Brucella</taxon>
    </lineage>
</organism>
<accession>A0ABU1MD34</accession>
<dbReference type="PANTHER" id="PTHR30273:SF2">
    <property type="entry name" value="PROTEIN FECR"/>
    <property type="match status" value="1"/>
</dbReference>
<feature type="transmembrane region" description="Helical" evidence="1">
    <location>
        <begin position="28"/>
        <end position="47"/>
    </location>
</feature>
<keyword evidence="1" id="KW-1133">Transmembrane helix</keyword>
<dbReference type="PANTHER" id="PTHR30273">
    <property type="entry name" value="PERIPLASMIC SIGNAL SENSOR AND SIGMA FACTOR ACTIVATOR FECR-RELATED"/>
    <property type="match status" value="1"/>
</dbReference>
<dbReference type="Gene3D" id="2.60.120.1440">
    <property type="match status" value="1"/>
</dbReference>
<keyword evidence="1 3" id="KW-0812">Transmembrane</keyword>
<sequence>MGSTVLSGTAKASQRPISGRQAGRQSRLWPAIYSVAVLAAVCLTVVIQPSFSIWFSADWSTGKAETRNIHLEDGSLVHLGAGSALQIDFDEGFRRVKLLSGEAYFEVEPDKNRPFQVVAGNVDATVLGTAFDVKIMSEAVAVAVNHGRVAVDSSAANQQVGSPLEAGDWVRIDSNGQVARGNDMPELVGSWRSGMLAVKDQTISDVVDEIRRQYKGKIVLASDDLGNRRVTGVYDLNKPMDALTALVQVHGARIRQISPWLTVVSTF</sequence>
<feature type="domain" description="FecR protein" evidence="2">
    <location>
        <begin position="58"/>
        <end position="149"/>
    </location>
</feature>
<name>A0ABU1MD34_9HYPH</name>
<dbReference type="Gene3D" id="3.55.50.30">
    <property type="match status" value="1"/>
</dbReference>
<keyword evidence="4" id="KW-1185">Reference proteome</keyword>
<dbReference type="RefSeq" id="WP_310014727.1">
    <property type="nucleotide sequence ID" value="NZ_JAVDQT010000006.1"/>
</dbReference>
<reference evidence="3 4" key="1">
    <citation type="submission" date="2023-07" db="EMBL/GenBank/DDBJ databases">
        <title>Sorghum-associated microbial communities from plants grown in Nebraska, USA.</title>
        <authorList>
            <person name="Schachtman D."/>
        </authorList>
    </citation>
    <scope>NUCLEOTIDE SEQUENCE [LARGE SCALE GENOMIC DNA]</scope>
    <source>
        <strain evidence="3 4">DS1730</strain>
    </source>
</reference>
<comment type="caution">
    <text evidence="3">The sequence shown here is derived from an EMBL/GenBank/DDBJ whole genome shotgun (WGS) entry which is preliminary data.</text>
</comment>
<dbReference type="InterPro" id="IPR006860">
    <property type="entry name" value="FecR"/>
</dbReference>
<evidence type="ECO:0000256" key="1">
    <source>
        <dbReference type="SAM" id="Phobius"/>
    </source>
</evidence>
<evidence type="ECO:0000313" key="3">
    <source>
        <dbReference type="EMBL" id="MDR6433715.1"/>
    </source>
</evidence>
<keyword evidence="1" id="KW-0472">Membrane</keyword>
<gene>
    <name evidence="3" type="ORF">J2782_003461</name>
</gene>
<dbReference type="Pfam" id="PF04773">
    <property type="entry name" value="FecR"/>
    <property type="match status" value="1"/>
</dbReference>
<protein>
    <submittedName>
        <fullName evidence="3">Transmembrane sensor</fullName>
    </submittedName>
</protein>
<dbReference type="EMBL" id="JAVDQT010000006">
    <property type="protein sequence ID" value="MDR6433715.1"/>
    <property type="molecule type" value="Genomic_DNA"/>
</dbReference>
<dbReference type="InterPro" id="IPR012373">
    <property type="entry name" value="Ferrdict_sens_TM"/>
</dbReference>
<dbReference type="Proteomes" id="UP001184614">
    <property type="component" value="Unassembled WGS sequence"/>
</dbReference>